<keyword evidence="2" id="KW-1185">Reference proteome</keyword>
<sequence length="181" mass="20107">MNTLTPSTLYILLQSRSSPSTFHWSLYLTNTHPPFTTGTKHDLTHPPFPSPDLDPRTWTYSSFPIDLLSPNAASPAIAAVKVDVMDDAEMLREAMEECLGNVPRGSYSSRFREEMSCRVWVMEALWELDQGGFIDLGGQVNVLGIQGLEREVVRAGLVAMWRGDFGVYELGEEGVGLREVG</sequence>
<organism evidence="1 2">
    <name type="scientific">Petromyces alliaceus</name>
    <name type="common">Aspergillus alliaceus</name>
    <dbReference type="NCBI Taxonomy" id="209559"/>
    <lineage>
        <taxon>Eukaryota</taxon>
        <taxon>Fungi</taxon>
        <taxon>Dikarya</taxon>
        <taxon>Ascomycota</taxon>
        <taxon>Pezizomycotina</taxon>
        <taxon>Eurotiomycetes</taxon>
        <taxon>Eurotiomycetidae</taxon>
        <taxon>Eurotiales</taxon>
        <taxon>Aspergillaceae</taxon>
        <taxon>Aspergillus</taxon>
        <taxon>Aspergillus subgen. Circumdati</taxon>
    </lineage>
</organism>
<protein>
    <submittedName>
        <fullName evidence="1">Uncharacterized protein</fullName>
    </submittedName>
</protein>
<reference evidence="1 2" key="1">
    <citation type="submission" date="2019-04" db="EMBL/GenBank/DDBJ databases">
        <title>Aspergillus burnettii sp. nov., novel species from soil in southeast Queensland.</title>
        <authorList>
            <person name="Gilchrist C.L.M."/>
            <person name="Pitt J.I."/>
            <person name="Lange L."/>
            <person name="Lacey H.J."/>
            <person name="Vuong D."/>
            <person name="Midgley D.J."/>
            <person name="Greenfield P."/>
            <person name="Bradbury M."/>
            <person name="Lacey E."/>
            <person name="Busk P.K."/>
            <person name="Pilgaard B."/>
            <person name="Chooi Y.H."/>
            <person name="Piggott A.M."/>
        </authorList>
    </citation>
    <scope>NUCLEOTIDE SEQUENCE [LARGE SCALE GENOMIC DNA]</scope>
    <source>
        <strain evidence="1 2">FRR 5400</strain>
    </source>
</reference>
<gene>
    <name evidence="1" type="ORF">ETB97_000098</name>
</gene>
<evidence type="ECO:0000313" key="2">
    <source>
        <dbReference type="Proteomes" id="UP000541154"/>
    </source>
</evidence>
<dbReference type="AlphaFoldDB" id="A0A8H6EC36"/>
<proteinExistence type="predicted"/>
<name>A0A8H6EC36_PETAA</name>
<dbReference type="EMBL" id="SPNV01000001">
    <property type="protein sequence ID" value="KAF5867329.1"/>
    <property type="molecule type" value="Genomic_DNA"/>
</dbReference>
<accession>A0A8H6EC36</accession>
<evidence type="ECO:0000313" key="1">
    <source>
        <dbReference type="EMBL" id="KAF5867329.1"/>
    </source>
</evidence>
<comment type="caution">
    <text evidence="1">The sequence shown here is derived from an EMBL/GenBank/DDBJ whole genome shotgun (WGS) entry which is preliminary data.</text>
</comment>
<dbReference type="Proteomes" id="UP000541154">
    <property type="component" value="Unassembled WGS sequence"/>
</dbReference>